<dbReference type="GO" id="GO:0050661">
    <property type="term" value="F:NADP binding"/>
    <property type="evidence" value="ECO:0007669"/>
    <property type="project" value="InterPro"/>
</dbReference>
<proteinExistence type="inferred from homology"/>
<dbReference type="HAMAP" id="MF_00087">
    <property type="entry name" value="Glu_tRNA_reductase"/>
    <property type="match status" value="1"/>
</dbReference>
<dbReference type="AlphaFoldDB" id="R7ZSX5"/>
<evidence type="ECO:0000256" key="4">
    <source>
        <dbReference type="HAMAP-Rule" id="MF_00087"/>
    </source>
</evidence>
<comment type="similarity">
    <text evidence="4">Belongs to the glutamyl-tRNA reductase family.</text>
</comment>
<dbReference type="InterPro" id="IPR015895">
    <property type="entry name" value="4pyrrol_synth_GluRdtase_N"/>
</dbReference>
<dbReference type="GO" id="GO:0019353">
    <property type="term" value="P:protoporphyrinogen IX biosynthetic process from glutamate"/>
    <property type="evidence" value="ECO:0007669"/>
    <property type="project" value="TreeGrafter"/>
</dbReference>
<comment type="caution">
    <text evidence="4">Lacks conserved residue(s) required for the propagation of feature annotation.</text>
</comment>
<name>R7ZSX5_9BACT</name>
<evidence type="ECO:0000259" key="9">
    <source>
        <dbReference type="Pfam" id="PF05201"/>
    </source>
</evidence>
<dbReference type="OrthoDB" id="110209at2"/>
<comment type="function">
    <text evidence="4">Catalyzes the NADPH-dependent reduction of glutamyl-tRNA(Glu) to glutamate 1-semialdehyde (GSA).</text>
</comment>
<dbReference type="NCBIfam" id="TIGR01035">
    <property type="entry name" value="hemA"/>
    <property type="match status" value="1"/>
</dbReference>
<sequence>MNQLIVFSLTFQEAQVCIREKFSFDDANIRTFDMAAKSRGIMQEWMILSTCNRTEVVAWMSPKQIAAVIQLLAEVKHVAFGEVHKVFRVIREQENSLQYFGEVAVGLRSQILGDAHLINQLKRAYAFACREETVGPYLHRLIQFLFSANKRIANETGFKRHVSSVPHAAVEMVSDYLSIFSSPNVAVVGFGQMGEQLVRHLLSRGVRKLTVYNRSVSKAIGFFQSKCVQGEVRELAELGDRLFFHDIVFSAIHSSEPLITRQMVMTRQRTDFTMIVDLSMPRTIDPHINEHHGVICLSMDHIREATEEAKKCKVSSVGDVKRILVEYLRDYLAWREDYRYLGILKLLKEYLFQTKGGSQNNGKMPMRGELEKEVHTILKQFVVLVKKAEDTAEKEFYLNSVHEIIRSEKAKR</sequence>
<accession>R7ZSX5</accession>
<dbReference type="EC" id="1.2.1.70" evidence="4"/>
<dbReference type="Proteomes" id="UP000013909">
    <property type="component" value="Unassembled WGS sequence"/>
</dbReference>
<dbReference type="RefSeq" id="WP_010854458.1">
    <property type="nucleotide sequence ID" value="NZ_AQHR01000061.1"/>
</dbReference>
<feature type="active site" description="Nucleophile" evidence="4 5">
    <location>
        <position position="51"/>
    </location>
</feature>
<comment type="subunit">
    <text evidence="4">Homodimer.</text>
</comment>
<gene>
    <name evidence="4" type="primary">hemA</name>
    <name evidence="10" type="ORF">ADIS_2320</name>
</gene>
<evidence type="ECO:0000256" key="2">
    <source>
        <dbReference type="ARBA" id="ARBA00023002"/>
    </source>
</evidence>
<keyword evidence="1 4" id="KW-0521">NADP</keyword>
<feature type="domain" description="Quinate/shikimate 5-dehydrogenase/glutamyl-tRNA reductase" evidence="8">
    <location>
        <begin position="177"/>
        <end position="304"/>
    </location>
</feature>
<evidence type="ECO:0000256" key="7">
    <source>
        <dbReference type="PIRSR" id="PIRSR000445-3"/>
    </source>
</evidence>
<evidence type="ECO:0000256" key="3">
    <source>
        <dbReference type="ARBA" id="ARBA00023244"/>
    </source>
</evidence>
<keyword evidence="2 4" id="KW-0560">Oxidoreductase</keyword>
<feature type="domain" description="Glutamyl-tRNA reductase N-terminal" evidence="9">
    <location>
        <begin position="8"/>
        <end position="156"/>
    </location>
</feature>
<dbReference type="GO" id="GO:0008883">
    <property type="term" value="F:glutamyl-tRNA reductase activity"/>
    <property type="evidence" value="ECO:0007669"/>
    <property type="project" value="UniProtKB-UniRule"/>
</dbReference>
<dbReference type="Pfam" id="PF01488">
    <property type="entry name" value="Shikimate_DH"/>
    <property type="match status" value="1"/>
</dbReference>
<comment type="miscellaneous">
    <text evidence="4">During catalysis, the active site Cys acts as a nucleophile attacking the alpha-carbonyl group of tRNA-bound glutamate with the formation of a thioester intermediate between enzyme and glutamate, and the concomitant release of tRNA(Glu). The thioester intermediate is finally reduced by direct hydride transfer from NADPH, to form the product GSA.</text>
</comment>
<feature type="binding site" evidence="4 6">
    <location>
        <begin position="50"/>
        <end position="53"/>
    </location>
    <ligand>
        <name>substrate</name>
    </ligand>
</feature>
<keyword evidence="3 4" id="KW-0627">Porphyrin biosynthesis</keyword>
<dbReference type="PANTHER" id="PTHR43013">
    <property type="entry name" value="GLUTAMYL-TRNA REDUCTASE"/>
    <property type="match status" value="1"/>
</dbReference>
<dbReference type="InterPro" id="IPR036291">
    <property type="entry name" value="NAD(P)-bd_dom_sf"/>
</dbReference>
<reference evidence="10 11" key="1">
    <citation type="submission" date="2013-02" db="EMBL/GenBank/DDBJ databases">
        <title>A novel strain isolated from Lonar lake, Maharashtra, India.</title>
        <authorList>
            <person name="Singh A."/>
        </authorList>
    </citation>
    <scope>NUCLEOTIDE SEQUENCE [LARGE SCALE GENOMIC DNA]</scope>
    <source>
        <strain evidence="10 11">AK24</strain>
    </source>
</reference>
<feature type="binding site" evidence="4 6">
    <location>
        <position position="120"/>
    </location>
    <ligand>
        <name>substrate</name>
    </ligand>
</feature>
<evidence type="ECO:0000256" key="6">
    <source>
        <dbReference type="PIRSR" id="PIRSR000445-2"/>
    </source>
</evidence>
<evidence type="ECO:0000259" key="8">
    <source>
        <dbReference type="Pfam" id="PF01488"/>
    </source>
</evidence>
<evidence type="ECO:0000256" key="1">
    <source>
        <dbReference type="ARBA" id="ARBA00022857"/>
    </source>
</evidence>
<dbReference type="SUPFAM" id="SSF51735">
    <property type="entry name" value="NAD(P)-binding Rossmann-fold domains"/>
    <property type="match status" value="1"/>
</dbReference>
<comment type="caution">
    <text evidence="10">The sequence shown here is derived from an EMBL/GenBank/DDBJ whole genome shotgun (WGS) entry which is preliminary data.</text>
</comment>
<comment type="domain">
    <text evidence="4">Possesses an unusual extended V-shaped dimeric structure with each monomer consisting of three distinct domains arranged along a curved 'spinal' alpha-helix. The N-terminal catalytic domain specifically recognizes the glutamate moiety of the substrate. The second domain is the NADPH-binding domain, and the third C-terminal domain is responsible for dimerization.</text>
</comment>
<dbReference type="Pfam" id="PF05201">
    <property type="entry name" value="GlutR_N"/>
    <property type="match status" value="1"/>
</dbReference>
<organism evidence="10 11">
    <name type="scientific">Lunatimonas lonarensis</name>
    <dbReference type="NCBI Taxonomy" id="1232681"/>
    <lineage>
        <taxon>Bacteria</taxon>
        <taxon>Pseudomonadati</taxon>
        <taxon>Bacteroidota</taxon>
        <taxon>Cytophagia</taxon>
        <taxon>Cytophagales</taxon>
        <taxon>Cyclobacteriaceae</taxon>
    </lineage>
</organism>
<dbReference type="PIRSF" id="PIRSF000445">
    <property type="entry name" value="4pyrrol_synth_GluRdtase"/>
    <property type="match status" value="1"/>
</dbReference>
<evidence type="ECO:0000313" key="10">
    <source>
        <dbReference type="EMBL" id="EON77240.1"/>
    </source>
</evidence>
<dbReference type="Gene3D" id="3.40.50.720">
    <property type="entry name" value="NAD(P)-binding Rossmann-like Domain"/>
    <property type="match status" value="1"/>
</dbReference>
<dbReference type="InterPro" id="IPR006151">
    <property type="entry name" value="Shikm_DH/Glu-tRNA_Rdtase"/>
</dbReference>
<dbReference type="InterPro" id="IPR036343">
    <property type="entry name" value="GluRdtase_N_sf"/>
</dbReference>
<dbReference type="PANTHER" id="PTHR43013:SF1">
    <property type="entry name" value="GLUTAMYL-TRNA REDUCTASE"/>
    <property type="match status" value="1"/>
</dbReference>
<dbReference type="UniPathway" id="UPA00251">
    <property type="reaction ID" value="UER00316"/>
</dbReference>
<feature type="binding site" evidence="4 7">
    <location>
        <begin position="189"/>
        <end position="194"/>
    </location>
    <ligand>
        <name>NADP(+)</name>
        <dbReference type="ChEBI" id="CHEBI:58349"/>
    </ligand>
</feature>
<dbReference type="Gene3D" id="3.30.460.30">
    <property type="entry name" value="Glutamyl-tRNA reductase, N-terminal domain"/>
    <property type="match status" value="1"/>
</dbReference>
<dbReference type="InterPro" id="IPR000343">
    <property type="entry name" value="4pyrrol_synth_GluRdtase"/>
</dbReference>
<protein>
    <recommendedName>
        <fullName evidence="4">Glutamyl-tRNA reductase</fullName>
        <shortName evidence="4">GluTR</shortName>
        <ecNumber evidence="4">1.2.1.70</ecNumber>
    </recommendedName>
</protein>
<evidence type="ECO:0000256" key="5">
    <source>
        <dbReference type="PIRSR" id="PIRSR000445-1"/>
    </source>
</evidence>
<keyword evidence="11" id="KW-1185">Reference proteome</keyword>
<dbReference type="PATRIC" id="fig|1288963.3.peg.2312"/>
<dbReference type="EMBL" id="AQHR01000061">
    <property type="protein sequence ID" value="EON77240.1"/>
    <property type="molecule type" value="Genomic_DNA"/>
</dbReference>
<comment type="pathway">
    <text evidence="4">Porphyrin-containing compound metabolism; protoporphyrin-IX biosynthesis; 5-aminolevulinate from L-glutamyl-tRNA(Glu): step 1/2.</text>
</comment>
<comment type="catalytic activity">
    <reaction evidence="4">
        <text>(S)-4-amino-5-oxopentanoate + tRNA(Glu) + NADP(+) = L-glutamyl-tRNA(Glu) + NADPH + H(+)</text>
        <dbReference type="Rhea" id="RHEA:12344"/>
        <dbReference type="Rhea" id="RHEA-COMP:9663"/>
        <dbReference type="Rhea" id="RHEA-COMP:9680"/>
        <dbReference type="ChEBI" id="CHEBI:15378"/>
        <dbReference type="ChEBI" id="CHEBI:57501"/>
        <dbReference type="ChEBI" id="CHEBI:57783"/>
        <dbReference type="ChEBI" id="CHEBI:58349"/>
        <dbReference type="ChEBI" id="CHEBI:78442"/>
        <dbReference type="ChEBI" id="CHEBI:78520"/>
        <dbReference type="EC" id="1.2.1.70"/>
    </reaction>
</comment>
<feature type="binding site" evidence="6">
    <location>
        <begin position="114"/>
        <end position="116"/>
    </location>
    <ligand>
        <name>substrate</name>
    </ligand>
</feature>
<dbReference type="STRING" id="1232681.ADIS_2320"/>
<dbReference type="SUPFAM" id="SSF69742">
    <property type="entry name" value="Glutamyl tRNA-reductase catalytic, N-terminal domain"/>
    <property type="match status" value="1"/>
</dbReference>
<feature type="binding site" evidence="4 6">
    <location>
        <position position="109"/>
    </location>
    <ligand>
        <name>substrate</name>
    </ligand>
</feature>
<evidence type="ECO:0000313" key="11">
    <source>
        <dbReference type="Proteomes" id="UP000013909"/>
    </source>
</evidence>